<dbReference type="InterPro" id="IPR050188">
    <property type="entry name" value="RluA_PseudoU_synthase"/>
</dbReference>
<dbReference type="CDD" id="cd02869">
    <property type="entry name" value="PseudoU_synth_RluA_like"/>
    <property type="match status" value="1"/>
</dbReference>
<dbReference type="PANTHER" id="PTHR21600">
    <property type="entry name" value="MITOCHONDRIAL RNA PSEUDOURIDINE SYNTHASE"/>
    <property type="match status" value="1"/>
</dbReference>
<evidence type="ECO:0000313" key="4">
    <source>
        <dbReference type="EMBL" id="CAG5078725.1"/>
    </source>
</evidence>
<name>A0A916NFK1_9FLAO</name>
<reference evidence="4" key="1">
    <citation type="submission" date="2021-04" db="EMBL/GenBank/DDBJ databases">
        <authorList>
            <person name="Rodrigo-Torres L."/>
            <person name="Arahal R. D."/>
            <person name="Lucena T."/>
        </authorList>
    </citation>
    <scope>NUCLEOTIDE SEQUENCE</scope>
    <source>
        <strain evidence="4">AS29M-1</strain>
    </source>
</reference>
<dbReference type="Gene3D" id="3.30.2350.10">
    <property type="entry name" value="Pseudouridine synthase"/>
    <property type="match status" value="1"/>
</dbReference>
<dbReference type="KEGG" id="ptan:CRYO30217_00751"/>
<accession>A0A916NFK1</accession>
<sequence length="230" mass="26455">MSKLEVLYEDNHLIAVCKRATVLVQGDRTEDKPLVEIVKEYIKEKYKKPGDVFLGVIHRLDRPVGGVVVFARTSKALARMNALFQEKKIQKTYWAIVEQTLPTENGKLVHFLKKNQEKNRSRAYDKEVKGSKRSELDFKLLGRSKNYFYVEVYPKTGRHHQIRVQLSHIGCPIKGDIKYGGKRTNKDGSIHLFGRSIEFIHPVKKEPIKITATPPQSDPLWKELTNLSMG</sequence>
<keyword evidence="2 4" id="KW-0413">Isomerase</keyword>
<dbReference type="PANTHER" id="PTHR21600:SF83">
    <property type="entry name" value="PSEUDOURIDYLATE SYNTHASE RPUSD4, MITOCHONDRIAL"/>
    <property type="match status" value="1"/>
</dbReference>
<dbReference type="InterPro" id="IPR020103">
    <property type="entry name" value="PsdUridine_synth_cat_dom_sf"/>
</dbReference>
<organism evidence="4 5">
    <name type="scientific">Parvicella tangerina</name>
    <dbReference type="NCBI Taxonomy" id="2829795"/>
    <lineage>
        <taxon>Bacteria</taxon>
        <taxon>Pseudomonadati</taxon>
        <taxon>Bacteroidota</taxon>
        <taxon>Flavobacteriia</taxon>
        <taxon>Flavobacteriales</taxon>
        <taxon>Parvicellaceae</taxon>
        <taxon>Parvicella</taxon>
    </lineage>
</organism>
<dbReference type="AlphaFoldDB" id="A0A916NFK1"/>
<dbReference type="GO" id="GO:0001522">
    <property type="term" value="P:pseudouridine synthesis"/>
    <property type="evidence" value="ECO:0007669"/>
    <property type="project" value="InterPro"/>
</dbReference>
<protein>
    <submittedName>
        <fullName evidence="4">tRNA pseudouridine synthase C</fullName>
        <ecNumber evidence="4">5.4.99.26</ecNumber>
    </submittedName>
</protein>
<evidence type="ECO:0000259" key="3">
    <source>
        <dbReference type="Pfam" id="PF00849"/>
    </source>
</evidence>
<dbReference type="GO" id="GO:0006396">
    <property type="term" value="P:RNA processing"/>
    <property type="evidence" value="ECO:0007669"/>
    <property type="project" value="UniProtKB-ARBA"/>
</dbReference>
<evidence type="ECO:0000313" key="5">
    <source>
        <dbReference type="Proteomes" id="UP000683507"/>
    </source>
</evidence>
<evidence type="ECO:0000256" key="2">
    <source>
        <dbReference type="ARBA" id="ARBA00023235"/>
    </source>
</evidence>
<dbReference type="GO" id="GO:0003723">
    <property type="term" value="F:RNA binding"/>
    <property type="evidence" value="ECO:0007669"/>
    <property type="project" value="InterPro"/>
</dbReference>
<comment type="similarity">
    <text evidence="1">Belongs to the pseudouridine synthase RluA family.</text>
</comment>
<evidence type="ECO:0000256" key="1">
    <source>
        <dbReference type="ARBA" id="ARBA00010876"/>
    </source>
</evidence>
<dbReference type="Pfam" id="PF00849">
    <property type="entry name" value="PseudoU_synth_2"/>
    <property type="match status" value="1"/>
</dbReference>
<gene>
    <name evidence="4" type="primary">truC_1</name>
    <name evidence="4" type="ORF">CRYO30217_00751</name>
</gene>
<dbReference type="InterPro" id="IPR006145">
    <property type="entry name" value="PsdUridine_synth_RsuA/RluA"/>
</dbReference>
<dbReference type="SUPFAM" id="SSF55120">
    <property type="entry name" value="Pseudouridine synthase"/>
    <property type="match status" value="1"/>
</dbReference>
<proteinExistence type="inferred from homology"/>
<dbReference type="Proteomes" id="UP000683507">
    <property type="component" value="Chromosome"/>
</dbReference>
<feature type="domain" description="Pseudouridine synthase RsuA/RluA-like" evidence="3">
    <location>
        <begin position="12"/>
        <end position="168"/>
    </location>
</feature>
<dbReference type="EC" id="5.4.99.26" evidence="4"/>
<dbReference type="RefSeq" id="WP_258540975.1">
    <property type="nucleotide sequence ID" value="NZ_OU015584.1"/>
</dbReference>
<dbReference type="EMBL" id="OU015584">
    <property type="protein sequence ID" value="CAG5078725.1"/>
    <property type="molecule type" value="Genomic_DNA"/>
</dbReference>
<dbReference type="GO" id="GO:0160149">
    <property type="term" value="F:tRNA pseudouridine(65) synthase activity"/>
    <property type="evidence" value="ECO:0007669"/>
    <property type="project" value="UniProtKB-EC"/>
</dbReference>
<keyword evidence="5" id="KW-1185">Reference proteome</keyword>